<proteinExistence type="predicted"/>
<keyword evidence="3" id="KW-1185">Reference proteome</keyword>
<dbReference type="AlphaFoldDB" id="A0A9N9FYA7"/>
<evidence type="ECO:0000313" key="2">
    <source>
        <dbReference type="EMBL" id="CAG8568731.1"/>
    </source>
</evidence>
<organism evidence="2 3">
    <name type="scientific">Cetraspora pellucida</name>
    <dbReference type="NCBI Taxonomy" id="1433469"/>
    <lineage>
        <taxon>Eukaryota</taxon>
        <taxon>Fungi</taxon>
        <taxon>Fungi incertae sedis</taxon>
        <taxon>Mucoromycota</taxon>
        <taxon>Glomeromycotina</taxon>
        <taxon>Glomeromycetes</taxon>
        <taxon>Diversisporales</taxon>
        <taxon>Gigasporaceae</taxon>
        <taxon>Cetraspora</taxon>
    </lineage>
</organism>
<feature type="region of interest" description="Disordered" evidence="1">
    <location>
        <begin position="48"/>
        <end position="67"/>
    </location>
</feature>
<dbReference type="EMBL" id="CAJVQA010003181">
    <property type="protein sequence ID" value="CAG8568731.1"/>
    <property type="molecule type" value="Genomic_DNA"/>
</dbReference>
<gene>
    <name evidence="2" type="ORF">CPELLU_LOCUS5550</name>
</gene>
<comment type="caution">
    <text evidence="2">The sequence shown here is derived from an EMBL/GenBank/DDBJ whole genome shotgun (WGS) entry which is preliminary data.</text>
</comment>
<evidence type="ECO:0000313" key="3">
    <source>
        <dbReference type="Proteomes" id="UP000789759"/>
    </source>
</evidence>
<reference evidence="2" key="1">
    <citation type="submission" date="2021-06" db="EMBL/GenBank/DDBJ databases">
        <authorList>
            <person name="Kallberg Y."/>
            <person name="Tangrot J."/>
            <person name="Rosling A."/>
        </authorList>
    </citation>
    <scope>NUCLEOTIDE SEQUENCE</scope>
    <source>
        <strain evidence="2">FL966</strain>
    </source>
</reference>
<accession>A0A9N9FYA7</accession>
<dbReference type="OrthoDB" id="7477527at2759"/>
<name>A0A9N9FYA7_9GLOM</name>
<sequence>MPENLETTRQEIVDINSVVSGYHSEASDIFDKDLQALRELARKSMERIKDISSKSSSQDEELHEGPKTQSNIAILESMATLLGLESFAPVIADYYVTVFIDNRIARKTMESGGKRPWQKEIMREVPSQLNPADELTRLFDETDWTLSQELFEFIDQNQFYYPGTEAVDCFTQNWENENNYICSLLGLLHKVFKQSMQCKATITLITPVWPSAPWWPILLQQRIKVIDLPHATKSFLPSQCGNLPSEPWKNPNWKFQAIKIYF</sequence>
<evidence type="ECO:0000256" key="1">
    <source>
        <dbReference type="SAM" id="MobiDB-lite"/>
    </source>
</evidence>
<protein>
    <submittedName>
        <fullName evidence="2">15994_t:CDS:1</fullName>
    </submittedName>
</protein>
<dbReference type="Proteomes" id="UP000789759">
    <property type="component" value="Unassembled WGS sequence"/>
</dbReference>